<dbReference type="Proteomes" id="UP001302719">
    <property type="component" value="Chromosome"/>
</dbReference>
<feature type="transmembrane region" description="Helical" evidence="7">
    <location>
        <begin position="212"/>
        <end position="229"/>
    </location>
</feature>
<dbReference type="PANTHER" id="PTHR30589:SF0">
    <property type="entry name" value="PHOSPHATIDYLGLYCEROL--PROLIPOPROTEIN DIACYLGLYCERYL TRANSFERASE"/>
    <property type="match status" value="1"/>
</dbReference>
<evidence type="ECO:0000313" key="8">
    <source>
        <dbReference type="EMBL" id="WNM60125.1"/>
    </source>
</evidence>
<comment type="pathway">
    <text evidence="7">Protein modification; lipoprotein biosynthesis (diacylglyceryl transfer).</text>
</comment>
<evidence type="ECO:0000256" key="2">
    <source>
        <dbReference type="ARBA" id="ARBA00022475"/>
    </source>
</evidence>
<organism evidence="8 9">
    <name type="scientific">Candidatus Nitrospira allomarina</name>
    <dbReference type="NCBI Taxonomy" id="3020900"/>
    <lineage>
        <taxon>Bacteria</taxon>
        <taxon>Pseudomonadati</taxon>
        <taxon>Nitrospirota</taxon>
        <taxon>Nitrospiria</taxon>
        <taxon>Nitrospirales</taxon>
        <taxon>Nitrospiraceae</taxon>
        <taxon>Nitrospira</taxon>
    </lineage>
</organism>
<sequence>MALDPVSILADLARLPYPDIDPVFFRIGPLALRWYGLMYLLGLAGAYWLIKSRAATRNISLPPQQLSDLIVYAAFGVFLGGRLGYVLFYNLPFYLDHPLKIFAVWEGGMSFHGGLIGTCIAIWIFCKTRGFPVWPIADLAAGAAPIGLGFGRMGNFINGELFGRPTDVEWCMVFPHGGPECRHPSQLYEAGLEGLALFALLWVINRRSTPPGTIFWTFICGYGVARFFVEFFREPDSHLGFIFQWITMGQLLCIPMVAVGVFMIVRGYKQA</sequence>
<keyword evidence="2 7" id="KW-1003">Cell membrane</keyword>
<dbReference type="Pfam" id="PF01790">
    <property type="entry name" value="LGT"/>
    <property type="match status" value="1"/>
</dbReference>
<dbReference type="AlphaFoldDB" id="A0AA96GH86"/>
<feature type="transmembrane region" description="Helical" evidence="7">
    <location>
        <begin position="32"/>
        <end position="50"/>
    </location>
</feature>
<dbReference type="InterPro" id="IPR001640">
    <property type="entry name" value="Lgt"/>
</dbReference>
<keyword evidence="6 7" id="KW-0472">Membrane</keyword>
<name>A0AA96GH86_9BACT</name>
<feature type="transmembrane region" description="Helical" evidence="7">
    <location>
        <begin position="187"/>
        <end position="205"/>
    </location>
</feature>
<keyword evidence="5 7" id="KW-1133">Transmembrane helix</keyword>
<dbReference type="RefSeq" id="WP_376753438.1">
    <property type="nucleotide sequence ID" value="NZ_CP116967.1"/>
</dbReference>
<feature type="transmembrane region" description="Helical" evidence="7">
    <location>
        <begin position="109"/>
        <end position="126"/>
    </location>
</feature>
<reference evidence="8 9" key="1">
    <citation type="submission" date="2023-01" db="EMBL/GenBank/DDBJ databases">
        <title>Cultivation and genomic characterization of new, ubiquitous marine nitrite-oxidizing bacteria from the Nitrospirales.</title>
        <authorList>
            <person name="Mueller A.J."/>
            <person name="Daebeler A."/>
            <person name="Herbold C.W."/>
            <person name="Kirkegaard R.H."/>
            <person name="Daims H."/>
        </authorList>
    </citation>
    <scope>NUCLEOTIDE SEQUENCE [LARGE SCALE GENOMIC DNA]</scope>
    <source>
        <strain evidence="8 9">VA</strain>
    </source>
</reference>
<feature type="binding site" evidence="7">
    <location>
        <position position="152"/>
    </location>
    <ligand>
        <name>a 1,2-diacyl-sn-glycero-3-phospho-(1'-sn-glycerol)</name>
        <dbReference type="ChEBI" id="CHEBI:64716"/>
    </ligand>
</feature>
<evidence type="ECO:0000256" key="1">
    <source>
        <dbReference type="ARBA" id="ARBA00007150"/>
    </source>
</evidence>
<evidence type="ECO:0000256" key="7">
    <source>
        <dbReference type="HAMAP-Rule" id="MF_01147"/>
    </source>
</evidence>
<dbReference type="PROSITE" id="PS01311">
    <property type="entry name" value="LGT"/>
    <property type="match status" value="1"/>
</dbReference>
<proteinExistence type="inferred from homology"/>
<evidence type="ECO:0000313" key="9">
    <source>
        <dbReference type="Proteomes" id="UP001302719"/>
    </source>
</evidence>
<dbReference type="GO" id="GO:0005886">
    <property type="term" value="C:plasma membrane"/>
    <property type="evidence" value="ECO:0007669"/>
    <property type="project" value="UniProtKB-SubCell"/>
</dbReference>
<keyword evidence="4 7" id="KW-0812">Transmembrane</keyword>
<feature type="transmembrane region" description="Helical" evidence="7">
    <location>
        <begin position="133"/>
        <end position="151"/>
    </location>
</feature>
<keyword evidence="3 7" id="KW-0808">Transferase</keyword>
<evidence type="ECO:0000256" key="4">
    <source>
        <dbReference type="ARBA" id="ARBA00022692"/>
    </source>
</evidence>
<evidence type="ECO:0000256" key="6">
    <source>
        <dbReference type="ARBA" id="ARBA00023136"/>
    </source>
</evidence>
<dbReference type="HAMAP" id="MF_01147">
    <property type="entry name" value="Lgt"/>
    <property type="match status" value="1"/>
</dbReference>
<comment type="function">
    <text evidence="7">Catalyzes the transfer of the diacylglyceryl group from phosphatidylglycerol to the sulfhydryl group of the N-terminal cysteine of a prolipoprotein, the first step in the formation of mature lipoproteins.</text>
</comment>
<comment type="subcellular location">
    <subcellularLocation>
        <location evidence="7">Cell membrane</location>
        <topology evidence="7">Multi-pass membrane protein</topology>
    </subcellularLocation>
</comment>
<dbReference type="EMBL" id="CP116967">
    <property type="protein sequence ID" value="WNM60125.1"/>
    <property type="molecule type" value="Genomic_DNA"/>
</dbReference>
<dbReference type="EC" id="2.5.1.145" evidence="7"/>
<gene>
    <name evidence="7 8" type="primary">lgt</name>
    <name evidence="8" type="ORF">PP769_10640</name>
</gene>
<evidence type="ECO:0000256" key="5">
    <source>
        <dbReference type="ARBA" id="ARBA00022989"/>
    </source>
</evidence>
<dbReference type="KEGG" id="nall:PP769_10640"/>
<dbReference type="PANTHER" id="PTHR30589">
    <property type="entry name" value="PROLIPOPROTEIN DIACYLGLYCERYL TRANSFERASE"/>
    <property type="match status" value="1"/>
</dbReference>
<accession>A0AA96GH86</accession>
<keyword evidence="9" id="KW-1185">Reference proteome</keyword>
<feature type="transmembrane region" description="Helical" evidence="7">
    <location>
        <begin position="70"/>
        <end position="89"/>
    </location>
</feature>
<dbReference type="NCBIfam" id="TIGR00544">
    <property type="entry name" value="lgt"/>
    <property type="match status" value="1"/>
</dbReference>
<comment type="similarity">
    <text evidence="1 7">Belongs to the Lgt family.</text>
</comment>
<evidence type="ECO:0000256" key="3">
    <source>
        <dbReference type="ARBA" id="ARBA00022679"/>
    </source>
</evidence>
<feature type="transmembrane region" description="Helical" evidence="7">
    <location>
        <begin position="241"/>
        <end position="265"/>
    </location>
</feature>
<dbReference type="GO" id="GO:0042158">
    <property type="term" value="P:lipoprotein biosynthetic process"/>
    <property type="evidence" value="ECO:0007669"/>
    <property type="project" value="UniProtKB-UniRule"/>
</dbReference>
<dbReference type="GO" id="GO:0008961">
    <property type="term" value="F:phosphatidylglycerol-prolipoprotein diacylglyceryl transferase activity"/>
    <property type="evidence" value="ECO:0007669"/>
    <property type="project" value="UniProtKB-UniRule"/>
</dbReference>
<comment type="catalytic activity">
    <reaction evidence="7">
        <text>L-cysteinyl-[prolipoprotein] + a 1,2-diacyl-sn-glycero-3-phospho-(1'-sn-glycerol) = an S-1,2-diacyl-sn-glyceryl-L-cysteinyl-[prolipoprotein] + sn-glycerol 1-phosphate + H(+)</text>
        <dbReference type="Rhea" id="RHEA:56712"/>
        <dbReference type="Rhea" id="RHEA-COMP:14679"/>
        <dbReference type="Rhea" id="RHEA-COMP:14680"/>
        <dbReference type="ChEBI" id="CHEBI:15378"/>
        <dbReference type="ChEBI" id="CHEBI:29950"/>
        <dbReference type="ChEBI" id="CHEBI:57685"/>
        <dbReference type="ChEBI" id="CHEBI:64716"/>
        <dbReference type="ChEBI" id="CHEBI:140658"/>
        <dbReference type="EC" id="2.5.1.145"/>
    </reaction>
</comment>
<protein>
    <recommendedName>
        <fullName evidence="7">Phosphatidylglycerol--prolipoprotein diacylglyceryl transferase</fullName>
        <ecNumber evidence="7">2.5.1.145</ecNumber>
    </recommendedName>
</protein>